<feature type="transmembrane region" description="Helical" evidence="2">
    <location>
        <begin position="267"/>
        <end position="288"/>
    </location>
</feature>
<feature type="compositionally biased region" description="Polar residues" evidence="1">
    <location>
        <begin position="95"/>
        <end position="105"/>
    </location>
</feature>
<keyword evidence="2" id="KW-0812">Transmembrane</keyword>
<sequence>MVDEAPKHSTTLSHSLELPVNGPRMTQDTDGSTSHASTTYSTHPRTVHRPFAFFYPTHAVLTPHSPALRPTAGALHWSSRASRKNRIAPRRVHVTHNTSGSPSPDSTEKGMEKGTKDAVAVEQRLRHPQTRLKAHLSWDVSFWVALVFTVGSIFWVCFRAEFAAVPSTYRASAQVINGFLLYLPLAPSHSPSHGNAAQWIAFIGGTAFEVGSYLMVVEALNAGHEQLFGPALWGLVEDWEHASDEELSVKRKQADFRWFGTTSWRELGFLASVVQLFAATVFWVSTVTGLPGVIRNLSTNPPIAITDVFFWTPQVVGGTGFILSSLLLMIECQRKWWLPNLRSLGWHIGFWNLVGAVGFTLCGALGYASFVSSKVSGPANERRVELD</sequence>
<keyword evidence="4" id="KW-1185">Reference proteome</keyword>
<name>A0A165RUD7_9APHY</name>
<feature type="region of interest" description="Disordered" evidence="1">
    <location>
        <begin position="1"/>
        <end position="43"/>
    </location>
</feature>
<organism evidence="3 4">
    <name type="scientific">Daedalea quercina L-15889</name>
    <dbReference type="NCBI Taxonomy" id="1314783"/>
    <lineage>
        <taxon>Eukaryota</taxon>
        <taxon>Fungi</taxon>
        <taxon>Dikarya</taxon>
        <taxon>Basidiomycota</taxon>
        <taxon>Agaricomycotina</taxon>
        <taxon>Agaricomycetes</taxon>
        <taxon>Polyporales</taxon>
        <taxon>Fomitopsis</taxon>
    </lineage>
</organism>
<feature type="transmembrane region" description="Helical" evidence="2">
    <location>
        <begin position="350"/>
        <end position="370"/>
    </location>
</feature>
<feature type="transmembrane region" description="Helical" evidence="2">
    <location>
        <begin position="140"/>
        <end position="158"/>
    </location>
</feature>
<evidence type="ECO:0000256" key="2">
    <source>
        <dbReference type="SAM" id="Phobius"/>
    </source>
</evidence>
<dbReference type="Proteomes" id="UP000076727">
    <property type="component" value="Unassembled WGS sequence"/>
</dbReference>
<dbReference type="EMBL" id="KV429047">
    <property type="protein sequence ID" value="KZT71169.1"/>
    <property type="molecule type" value="Genomic_DNA"/>
</dbReference>
<feature type="region of interest" description="Disordered" evidence="1">
    <location>
        <begin position="86"/>
        <end position="117"/>
    </location>
</feature>
<evidence type="ECO:0000256" key="1">
    <source>
        <dbReference type="SAM" id="MobiDB-lite"/>
    </source>
</evidence>
<protein>
    <recommendedName>
        <fullName evidence="5">Integral membrane protein</fullName>
    </recommendedName>
</protein>
<keyword evidence="2" id="KW-0472">Membrane</keyword>
<evidence type="ECO:0008006" key="5">
    <source>
        <dbReference type="Google" id="ProtNLM"/>
    </source>
</evidence>
<feature type="transmembrane region" description="Helical" evidence="2">
    <location>
        <begin position="308"/>
        <end position="330"/>
    </location>
</feature>
<proteinExistence type="predicted"/>
<feature type="compositionally biased region" description="Basic and acidic residues" evidence="1">
    <location>
        <begin position="106"/>
        <end position="116"/>
    </location>
</feature>
<feature type="compositionally biased region" description="Low complexity" evidence="1">
    <location>
        <begin position="32"/>
        <end position="43"/>
    </location>
</feature>
<keyword evidence="2" id="KW-1133">Transmembrane helix</keyword>
<evidence type="ECO:0000313" key="4">
    <source>
        <dbReference type="Proteomes" id="UP000076727"/>
    </source>
</evidence>
<reference evidence="3 4" key="1">
    <citation type="journal article" date="2016" name="Mol. Biol. Evol.">
        <title>Comparative Genomics of Early-Diverging Mushroom-Forming Fungi Provides Insights into the Origins of Lignocellulose Decay Capabilities.</title>
        <authorList>
            <person name="Nagy L.G."/>
            <person name="Riley R."/>
            <person name="Tritt A."/>
            <person name="Adam C."/>
            <person name="Daum C."/>
            <person name="Floudas D."/>
            <person name="Sun H."/>
            <person name="Yadav J.S."/>
            <person name="Pangilinan J."/>
            <person name="Larsson K.H."/>
            <person name="Matsuura K."/>
            <person name="Barry K."/>
            <person name="Labutti K."/>
            <person name="Kuo R."/>
            <person name="Ohm R.A."/>
            <person name="Bhattacharya S.S."/>
            <person name="Shirouzu T."/>
            <person name="Yoshinaga Y."/>
            <person name="Martin F.M."/>
            <person name="Grigoriev I.V."/>
            <person name="Hibbett D.S."/>
        </authorList>
    </citation>
    <scope>NUCLEOTIDE SEQUENCE [LARGE SCALE GENOMIC DNA]</scope>
    <source>
        <strain evidence="3 4">L-15889</strain>
    </source>
</reference>
<gene>
    <name evidence="3" type="ORF">DAEQUDRAFT_724543</name>
</gene>
<dbReference type="STRING" id="1314783.A0A165RUD7"/>
<evidence type="ECO:0000313" key="3">
    <source>
        <dbReference type="EMBL" id="KZT71169.1"/>
    </source>
</evidence>
<dbReference type="OrthoDB" id="2603at2759"/>
<accession>A0A165RUD7</accession>
<dbReference type="AlphaFoldDB" id="A0A165RUD7"/>